<keyword evidence="8 10" id="KW-0239">DNA-directed DNA polymerase</keyword>
<evidence type="ECO:0000256" key="2">
    <source>
        <dbReference type="ARBA" id="ARBA00010752"/>
    </source>
</evidence>
<comment type="similarity">
    <text evidence="2 10">Belongs to the beta sliding clamp family.</text>
</comment>
<evidence type="ECO:0000256" key="7">
    <source>
        <dbReference type="ARBA" id="ARBA00022705"/>
    </source>
</evidence>
<dbReference type="GO" id="GO:0009360">
    <property type="term" value="C:DNA polymerase III complex"/>
    <property type="evidence" value="ECO:0007669"/>
    <property type="project" value="InterPro"/>
</dbReference>
<dbReference type="KEGG" id="crw:CROST_017200"/>
<dbReference type="Pfam" id="PF00712">
    <property type="entry name" value="DNA_pol3_beta"/>
    <property type="match status" value="1"/>
</dbReference>
<keyword evidence="9" id="KW-0238">DNA-binding</keyword>
<evidence type="ECO:0000313" key="12">
    <source>
        <dbReference type="Proteomes" id="UP000190951"/>
    </source>
</evidence>
<dbReference type="STRING" id="84029.CROST_41930"/>
<protein>
    <recommendedName>
        <fullName evidence="3 10">Beta sliding clamp</fullName>
    </recommendedName>
</protein>
<dbReference type="SMART" id="SM00480">
    <property type="entry name" value="POL3Bc"/>
    <property type="match status" value="1"/>
</dbReference>
<evidence type="ECO:0000256" key="9">
    <source>
        <dbReference type="ARBA" id="ARBA00023125"/>
    </source>
</evidence>
<keyword evidence="4 10" id="KW-0963">Cytoplasm</keyword>
<evidence type="ECO:0000256" key="3">
    <source>
        <dbReference type="ARBA" id="ARBA00021035"/>
    </source>
</evidence>
<evidence type="ECO:0000256" key="8">
    <source>
        <dbReference type="ARBA" id="ARBA00022932"/>
    </source>
</evidence>
<gene>
    <name evidence="11" type="primary">dnaN_2</name>
    <name evidence="11" type="ORF">CROST_017200</name>
</gene>
<accession>A0A1S8KY75</accession>
<dbReference type="SUPFAM" id="SSF55979">
    <property type="entry name" value="DNA clamp"/>
    <property type="match status" value="3"/>
</dbReference>
<evidence type="ECO:0000256" key="6">
    <source>
        <dbReference type="ARBA" id="ARBA00022695"/>
    </source>
</evidence>
<dbReference type="GO" id="GO:0003887">
    <property type="term" value="F:DNA-directed DNA polymerase activity"/>
    <property type="evidence" value="ECO:0007669"/>
    <property type="project" value="UniProtKB-UniRule"/>
</dbReference>
<dbReference type="GO" id="GO:0005737">
    <property type="term" value="C:cytoplasm"/>
    <property type="evidence" value="ECO:0007669"/>
    <property type="project" value="UniProtKB-SubCell"/>
</dbReference>
<evidence type="ECO:0000256" key="4">
    <source>
        <dbReference type="ARBA" id="ARBA00022490"/>
    </source>
</evidence>
<dbReference type="InterPro" id="IPR022634">
    <property type="entry name" value="DNA_polIII_beta_N"/>
</dbReference>
<sequence length="379" mass="42007">MRFSCDKNTLLNSLEVAVRAVNGRNTMKVLTGVLIDVKEGTVTITGSYLDMTISSNFKVLDFENGQTVADAKLLLEYVKKLRNGSILVFTESEKLIVKSGKSSSGFITLDSKEYPKKVINSNETQINILSSELATSIKEVLYATAKDEIRPILTGVLFEIKNGELKLVAMDGYRLSMSTVAADSEKDIYVVIPGKALKEVLKVLPKNTDTNNDKDIDVRLNISDNFAKFVIGDVSIDIRLLEGEFVKYNSIIPEEFNTSLIVNKEELNSVLDRASIMDEKNNLIKMDITENKIIVTSNSNVGSVNDEVEIKSFQGSKLIIAFNSKYWLELLSALSTEDGNIEINLNRNIDSVIIKKVNDDSFTGLILPVRLVGELKESA</sequence>
<dbReference type="Proteomes" id="UP000190951">
    <property type="component" value="Chromosome"/>
</dbReference>
<dbReference type="RefSeq" id="WP_077835366.1">
    <property type="nucleotide sequence ID" value="NZ_CP096983.1"/>
</dbReference>
<reference evidence="11 12" key="1">
    <citation type="submission" date="2022-04" db="EMBL/GenBank/DDBJ databases">
        <title>Genome sequence of C. roseum typestrain.</title>
        <authorList>
            <person name="Poehlein A."/>
            <person name="Schoch T."/>
            <person name="Duerre P."/>
            <person name="Daniel R."/>
        </authorList>
    </citation>
    <scope>NUCLEOTIDE SEQUENCE [LARGE SCALE GENOMIC DNA]</scope>
    <source>
        <strain evidence="11 12">DSM 7320</strain>
    </source>
</reference>
<dbReference type="GO" id="GO:0008408">
    <property type="term" value="F:3'-5' exonuclease activity"/>
    <property type="evidence" value="ECO:0007669"/>
    <property type="project" value="InterPro"/>
</dbReference>
<dbReference type="Pfam" id="PF02768">
    <property type="entry name" value="DNA_pol3_beta_3"/>
    <property type="match status" value="1"/>
</dbReference>
<dbReference type="CDD" id="cd00140">
    <property type="entry name" value="beta_clamp"/>
    <property type="match status" value="1"/>
</dbReference>
<dbReference type="GO" id="GO:0003677">
    <property type="term" value="F:DNA binding"/>
    <property type="evidence" value="ECO:0007669"/>
    <property type="project" value="UniProtKB-UniRule"/>
</dbReference>
<dbReference type="InterPro" id="IPR046938">
    <property type="entry name" value="DNA_clamp_sf"/>
</dbReference>
<evidence type="ECO:0000256" key="5">
    <source>
        <dbReference type="ARBA" id="ARBA00022679"/>
    </source>
</evidence>
<comment type="function">
    <text evidence="10">Confers DNA tethering and processivity to DNA polymerases and other proteins. Acts as a clamp, forming a ring around DNA (a reaction catalyzed by the clamp-loading complex) which diffuses in an ATP-independent manner freely and bidirectionally along dsDNA. Initially characterized for its ability to contact the catalytic subunit of DNA polymerase III (Pol III), a complex, multichain enzyme responsible for most of the replicative synthesis in bacteria; Pol III exhibits 3'-5' exonuclease proofreading activity. The beta chain is required for initiation of replication as well as for processivity of DNA replication.</text>
</comment>
<keyword evidence="6 10" id="KW-0548">Nucleotidyltransferase</keyword>
<name>A0A1S8KY75_9CLOT</name>
<comment type="subunit">
    <text evidence="10">Forms a ring-shaped head-to-tail homodimer around DNA.</text>
</comment>
<dbReference type="NCBIfam" id="TIGR00663">
    <property type="entry name" value="dnan"/>
    <property type="match status" value="1"/>
</dbReference>
<evidence type="ECO:0000256" key="10">
    <source>
        <dbReference type="PIRNR" id="PIRNR000804"/>
    </source>
</evidence>
<dbReference type="Gene3D" id="3.70.10.10">
    <property type="match status" value="1"/>
</dbReference>
<dbReference type="PANTHER" id="PTHR30478">
    <property type="entry name" value="DNA POLYMERASE III SUBUNIT BETA"/>
    <property type="match status" value="1"/>
</dbReference>
<dbReference type="InterPro" id="IPR001001">
    <property type="entry name" value="DNA_polIII_beta"/>
</dbReference>
<dbReference type="Gene3D" id="3.10.150.10">
    <property type="entry name" value="DNA Polymerase III, subunit A, domain 2"/>
    <property type="match status" value="1"/>
</dbReference>
<dbReference type="GO" id="GO:0006271">
    <property type="term" value="P:DNA strand elongation involved in DNA replication"/>
    <property type="evidence" value="ECO:0007669"/>
    <property type="project" value="TreeGrafter"/>
</dbReference>
<keyword evidence="7 10" id="KW-0235">DNA replication</keyword>
<dbReference type="InterPro" id="IPR022637">
    <property type="entry name" value="DNA_polIII_beta_cen"/>
</dbReference>
<keyword evidence="5 10" id="KW-0808">Transferase</keyword>
<evidence type="ECO:0000256" key="1">
    <source>
        <dbReference type="ARBA" id="ARBA00004496"/>
    </source>
</evidence>
<dbReference type="Pfam" id="PF02767">
    <property type="entry name" value="DNA_pol3_beta_2"/>
    <property type="match status" value="1"/>
</dbReference>
<dbReference type="PANTHER" id="PTHR30478:SF0">
    <property type="entry name" value="BETA SLIDING CLAMP"/>
    <property type="match status" value="1"/>
</dbReference>
<dbReference type="InterPro" id="IPR022635">
    <property type="entry name" value="DNA_polIII_beta_C"/>
</dbReference>
<dbReference type="AlphaFoldDB" id="A0A1S8KY75"/>
<organism evidence="11 12">
    <name type="scientific">Clostridium felsineum</name>
    <dbReference type="NCBI Taxonomy" id="36839"/>
    <lineage>
        <taxon>Bacteria</taxon>
        <taxon>Bacillati</taxon>
        <taxon>Bacillota</taxon>
        <taxon>Clostridia</taxon>
        <taxon>Eubacteriales</taxon>
        <taxon>Clostridiaceae</taxon>
        <taxon>Clostridium</taxon>
    </lineage>
</organism>
<evidence type="ECO:0000313" key="11">
    <source>
        <dbReference type="EMBL" id="URZ11004.1"/>
    </source>
</evidence>
<dbReference type="EMBL" id="CP096983">
    <property type="protein sequence ID" value="URZ11004.1"/>
    <property type="molecule type" value="Genomic_DNA"/>
</dbReference>
<proteinExistence type="inferred from homology"/>
<dbReference type="PIRSF" id="PIRSF000804">
    <property type="entry name" value="DNA_pol_III_b"/>
    <property type="match status" value="1"/>
</dbReference>
<comment type="subcellular location">
    <subcellularLocation>
        <location evidence="1 10">Cytoplasm</location>
    </subcellularLocation>
</comment>
<keyword evidence="12" id="KW-1185">Reference proteome</keyword>